<evidence type="ECO:0000313" key="2">
    <source>
        <dbReference type="Proteomes" id="UP000602759"/>
    </source>
</evidence>
<comment type="caution">
    <text evidence="1">The sequence shown here is derived from an EMBL/GenBank/DDBJ whole genome shotgun (WGS) entry which is preliminary data.</text>
</comment>
<dbReference type="Proteomes" id="UP000602759">
    <property type="component" value="Unassembled WGS sequence"/>
</dbReference>
<reference evidence="1 2" key="1">
    <citation type="submission" date="2020-08" db="EMBL/GenBank/DDBJ databases">
        <title>Sphingobacterium sp. DN00404 isolated from aquaculture water.</title>
        <authorList>
            <person name="Zhang M."/>
        </authorList>
    </citation>
    <scope>NUCLEOTIDE SEQUENCE [LARGE SCALE GENOMIC DNA]</scope>
    <source>
        <strain evidence="1 2">DN00404</strain>
    </source>
</reference>
<accession>A0ABR7YQS1</accession>
<evidence type="ECO:0000313" key="1">
    <source>
        <dbReference type="EMBL" id="MBD1433528.1"/>
    </source>
</evidence>
<dbReference type="EMBL" id="JACOIK010000008">
    <property type="protein sequence ID" value="MBD1433528.1"/>
    <property type="molecule type" value="Genomic_DNA"/>
</dbReference>
<sequence>MKLNIPAEEAKKILQSRLSEIDAFDFNSKAWKDRTVLDLREIFPLGSTQWLQVSHINFDTFVTSEKWRVLSEGKTIAKKLISSYIDFINDYSKIAVVKKTISEKDFEQKYYDLLKEWNDLVPGYNDLVKKYDSHLDTTEGLLKDIENRDEEIERIKRETIQLDNVSLKKLWIALTNLPTGQIIGTLTSLSALLVGAFTLGTLYERTSANNELFDLRNSNKEIQLRYDNLKSSYDSVRSTTHYTIDSLNNRLTKSSKTGK</sequence>
<organism evidence="1 2">
    <name type="scientific">Sphingobacterium micropteri</name>
    <dbReference type="NCBI Taxonomy" id="2763501"/>
    <lineage>
        <taxon>Bacteria</taxon>
        <taxon>Pseudomonadati</taxon>
        <taxon>Bacteroidota</taxon>
        <taxon>Sphingobacteriia</taxon>
        <taxon>Sphingobacteriales</taxon>
        <taxon>Sphingobacteriaceae</taxon>
        <taxon>Sphingobacterium</taxon>
    </lineage>
</organism>
<protein>
    <submittedName>
        <fullName evidence="1">Uncharacterized protein</fullName>
    </submittedName>
</protein>
<name>A0ABR7YQS1_9SPHI</name>
<dbReference type="RefSeq" id="WP_190994496.1">
    <property type="nucleotide sequence ID" value="NZ_JACOIK010000008.1"/>
</dbReference>
<gene>
    <name evidence="1" type="ORF">H8B06_11865</name>
</gene>
<proteinExistence type="predicted"/>
<keyword evidence="2" id="KW-1185">Reference proteome</keyword>